<evidence type="ECO:0000259" key="2">
    <source>
        <dbReference type="Pfam" id="PF01471"/>
    </source>
</evidence>
<dbReference type="SUPFAM" id="SSF47090">
    <property type="entry name" value="PGBD-like"/>
    <property type="match status" value="1"/>
</dbReference>
<reference evidence="3 4" key="1">
    <citation type="submission" date="2016-08" db="EMBL/GenBank/DDBJ databases">
        <title>A Parts List for Fungal Cellulosomes Revealed by Comparative Genomics.</title>
        <authorList>
            <consortium name="DOE Joint Genome Institute"/>
            <person name="Haitjema C.H."/>
            <person name="Gilmore S.P."/>
            <person name="Henske J.K."/>
            <person name="Solomon K.V."/>
            <person name="De Groot R."/>
            <person name="Kuo A."/>
            <person name="Mondo S.J."/>
            <person name="Salamov A.A."/>
            <person name="Labutti K."/>
            <person name="Zhao Z."/>
            <person name="Chiniquy J."/>
            <person name="Barry K."/>
            <person name="Brewer H.M."/>
            <person name="Purvine S.O."/>
            <person name="Wright A.T."/>
            <person name="Boxma B."/>
            <person name="Van Alen T."/>
            <person name="Hackstein J.H."/>
            <person name="Baker S.E."/>
            <person name="Grigoriev I.V."/>
            <person name="O'Malley M.A."/>
        </authorList>
    </citation>
    <scope>NUCLEOTIDE SEQUENCE [LARGE SCALE GENOMIC DNA]</scope>
    <source>
        <strain evidence="3 4">G1</strain>
    </source>
</reference>
<proteinExistence type="predicted"/>
<comment type="caution">
    <text evidence="3">The sequence shown here is derived from an EMBL/GenBank/DDBJ whole genome shotgun (WGS) entry which is preliminary data.</text>
</comment>
<dbReference type="Pfam" id="PF01471">
    <property type="entry name" value="PG_binding_1"/>
    <property type="match status" value="1"/>
</dbReference>
<dbReference type="InterPro" id="IPR002477">
    <property type="entry name" value="Peptidoglycan-bd-like"/>
</dbReference>
<dbReference type="InterPro" id="IPR036366">
    <property type="entry name" value="PGBDSf"/>
</dbReference>
<evidence type="ECO:0000313" key="4">
    <source>
        <dbReference type="Proteomes" id="UP000193920"/>
    </source>
</evidence>
<organism evidence="3 4">
    <name type="scientific">Neocallimastix californiae</name>
    <dbReference type="NCBI Taxonomy" id="1754190"/>
    <lineage>
        <taxon>Eukaryota</taxon>
        <taxon>Fungi</taxon>
        <taxon>Fungi incertae sedis</taxon>
        <taxon>Chytridiomycota</taxon>
        <taxon>Chytridiomycota incertae sedis</taxon>
        <taxon>Neocallimastigomycetes</taxon>
        <taxon>Neocallimastigales</taxon>
        <taxon>Neocallimastigaceae</taxon>
        <taxon>Neocallimastix</taxon>
    </lineage>
</organism>
<dbReference type="EMBL" id="MCOG01000195">
    <property type="protein sequence ID" value="ORY27136.1"/>
    <property type="molecule type" value="Genomic_DNA"/>
</dbReference>
<dbReference type="InterPro" id="IPR036365">
    <property type="entry name" value="PGBD-like_sf"/>
</dbReference>
<evidence type="ECO:0000313" key="3">
    <source>
        <dbReference type="EMBL" id="ORY27136.1"/>
    </source>
</evidence>
<dbReference type="OrthoDB" id="1001489at2759"/>
<feature type="domain" description="Peptidoglycan binding-like" evidence="2">
    <location>
        <begin position="38"/>
        <end position="95"/>
    </location>
</feature>
<protein>
    <recommendedName>
        <fullName evidence="2">Peptidoglycan binding-like domain-containing protein</fullName>
    </recommendedName>
</protein>
<dbReference type="Gene3D" id="1.10.101.10">
    <property type="entry name" value="PGBD-like superfamily/PGBD"/>
    <property type="match status" value="1"/>
</dbReference>
<sequence>MKLYKITLFIIIFTLLNQVCSYLVERTEFKTLVLTSEGEIVKNCQSRLISLNYFCGSCGADGNFGTNTDKCVRDFQSQNGLAVTGEIDLITYSKLFSDNAIESNYKEMEVYDYTDTASISGFSIDNNKGNIICFLCIGHQEFNNKRRTITNIIKDLPLVVTQIAKAFNINFNFSENEDSIIKNEVSEDTSLLEIKMKKMNSVLCCYFHKSLFHKIMTIENEIQSALVEPGYMACIEFSQNVLSFDTKSNGYCKGEITEN</sequence>
<accession>A0A1Y2AXB9</accession>
<feature type="signal peptide" evidence="1">
    <location>
        <begin position="1"/>
        <end position="21"/>
    </location>
</feature>
<evidence type="ECO:0000256" key="1">
    <source>
        <dbReference type="SAM" id="SignalP"/>
    </source>
</evidence>
<keyword evidence="4" id="KW-1185">Reference proteome</keyword>
<feature type="chain" id="PRO_5012937534" description="Peptidoglycan binding-like domain-containing protein" evidence="1">
    <location>
        <begin position="22"/>
        <end position="259"/>
    </location>
</feature>
<dbReference type="AlphaFoldDB" id="A0A1Y2AXB9"/>
<dbReference type="Proteomes" id="UP000193920">
    <property type="component" value="Unassembled WGS sequence"/>
</dbReference>
<keyword evidence="1" id="KW-0732">Signal</keyword>
<name>A0A1Y2AXB9_9FUNG</name>
<gene>
    <name evidence="3" type="ORF">LY90DRAFT_513521</name>
</gene>